<dbReference type="STRING" id="768710.DesyoDRAFT_3135"/>
<dbReference type="OrthoDB" id="1808007at2"/>
<keyword evidence="2" id="KW-1185">Reference proteome</keyword>
<evidence type="ECO:0000313" key="2">
    <source>
        <dbReference type="Proteomes" id="UP000005104"/>
    </source>
</evidence>
<gene>
    <name evidence="1" type="ORF">DesyoDRAFT_3135</name>
</gene>
<dbReference type="AlphaFoldDB" id="H5Y565"/>
<name>H5Y565_9FIRM</name>
<accession>H5Y565</accession>
<dbReference type="HOGENOM" id="CLU_1989081_0_0_9"/>
<proteinExistence type="predicted"/>
<organism evidence="1 2">
    <name type="scientific">Desulfosporosinus youngiae DSM 17734</name>
    <dbReference type="NCBI Taxonomy" id="768710"/>
    <lineage>
        <taxon>Bacteria</taxon>
        <taxon>Bacillati</taxon>
        <taxon>Bacillota</taxon>
        <taxon>Clostridia</taxon>
        <taxon>Eubacteriales</taxon>
        <taxon>Desulfitobacteriaceae</taxon>
        <taxon>Desulfosporosinus</taxon>
    </lineage>
</organism>
<sequence>MKIIRNYLLNDLQLKTLLDNQNAIYLVEKPKEMENNTYIIYFYKTLTGGFIKDYQVEFRLISKDLSKLIAIQSRLINLLDDPRGKKIIKDTETVIRSTKLLNGGGMVKNESTGNYEVVVYFLCQI</sequence>
<reference evidence="1 2" key="1">
    <citation type="submission" date="2011-11" db="EMBL/GenBank/DDBJ databases">
        <title>The Noncontiguous Finished genome of Desulfosporosinus youngiae DSM 17734.</title>
        <authorList>
            <consortium name="US DOE Joint Genome Institute (JGI-PGF)"/>
            <person name="Lucas S."/>
            <person name="Han J."/>
            <person name="Lapidus A."/>
            <person name="Cheng J.-F."/>
            <person name="Goodwin L."/>
            <person name="Pitluck S."/>
            <person name="Peters L."/>
            <person name="Ovchinnikova G."/>
            <person name="Lu M."/>
            <person name="Land M.L."/>
            <person name="Hauser L."/>
            <person name="Pester M."/>
            <person name="Spring S."/>
            <person name="Ollivier B."/>
            <person name="Rattei T."/>
            <person name="Klenk H.-P."/>
            <person name="Wagner M."/>
            <person name="Loy A."/>
            <person name="Woyke T.J."/>
        </authorList>
    </citation>
    <scope>NUCLEOTIDE SEQUENCE [LARGE SCALE GENOMIC DNA]</scope>
    <source>
        <strain evidence="1 2">DSM 17734</strain>
    </source>
</reference>
<evidence type="ECO:0000313" key="1">
    <source>
        <dbReference type="EMBL" id="EHQ90169.1"/>
    </source>
</evidence>
<dbReference type="EMBL" id="CM001441">
    <property type="protein sequence ID" value="EHQ90169.1"/>
    <property type="molecule type" value="Genomic_DNA"/>
</dbReference>
<dbReference type="RefSeq" id="WP_007784440.1">
    <property type="nucleotide sequence ID" value="NZ_CM001441.1"/>
</dbReference>
<protein>
    <submittedName>
        <fullName evidence="1">Uncharacterized protein</fullName>
    </submittedName>
</protein>
<dbReference type="Proteomes" id="UP000005104">
    <property type="component" value="Chromosome"/>
</dbReference>